<organism evidence="1 3">
    <name type="scientific">Kurthia zopfii</name>
    <dbReference type="NCBI Taxonomy" id="1650"/>
    <lineage>
        <taxon>Bacteria</taxon>
        <taxon>Bacillati</taxon>
        <taxon>Bacillota</taxon>
        <taxon>Bacilli</taxon>
        <taxon>Bacillales</taxon>
        <taxon>Caryophanaceae</taxon>
        <taxon>Kurthia</taxon>
    </lineage>
</organism>
<gene>
    <name evidence="2" type="ORF">DFR61_10727</name>
    <name evidence="1" type="ORF">NCTC10597_01440</name>
</gene>
<dbReference type="EMBL" id="SNZG01000007">
    <property type="protein sequence ID" value="TDR40912.1"/>
    <property type="molecule type" value="Genomic_DNA"/>
</dbReference>
<sequence>MNDCNCAIREKLYLKCGHSNELFVCATCMKNVEVNTLQLPSEIVQQLQLWQSDYGNWLDDQSGIIFHGGDLLIQIHHDLGTRYSQILKETYNQNVEYQMT</sequence>
<evidence type="ECO:0000313" key="2">
    <source>
        <dbReference type="EMBL" id="TDR40912.1"/>
    </source>
</evidence>
<dbReference type="Proteomes" id="UP000294641">
    <property type="component" value="Unassembled WGS sequence"/>
</dbReference>
<dbReference type="RefSeq" id="WP_109349127.1">
    <property type="nucleotide sequence ID" value="NZ_BJUE01000042.1"/>
</dbReference>
<evidence type="ECO:0000313" key="1">
    <source>
        <dbReference type="EMBL" id="STX09744.1"/>
    </source>
</evidence>
<keyword evidence="4" id="KW-1185">Reference proteome</keyword>
<dbReference type="EMBL" id="UGNP01000001">
    <property type="protein sequence ID" value="STX09744.1"/>
    <property type="molecule type" value="Genomic_DNA"/>
</dbReference>
<name>A0A2U3AEP4_9BACL</name>
<evidence type="ECO:0000313" key="4">
    <source>
        <dbReference type="Proteomes" id="UP000294641"/>
    </source>
</evidence>
<comment type="caution">
    <text evidence="1">The sequence shown here is derived from an EMBL/GenBank/DDBJ whole genome shotgun (WGS) entry which is preliminary data.</text>
</comment>
<accession>A0A2U3AEP4</accession>
<reference evidence="2 4" key="2">
    <citation type="submission" date="2019-03" db="EMBL/GenBank/DDBJ databases">
        <title>Genomic Encyclopedia of Type Strains, Phase IV (KMG-IV): sequencing the most valuable type-strain genomes for metagenomic binning, comparative biology and taxonomic classification.</title>
        <authorList>
            <person name="Goeker M."/>
        </authorList>
    </citation>
    <scope>NUCLEOTIDE SEQUENCE [LARGE SCALE GENOMIC DNA]</scope>
    <source>
        <strain evidence="2 4">DSM 20580</strain>
    </source>
</reference>
<proteinExistence type="predicted"/>
<evidence type="ECO:0000313" key="3">
    <source>
        <dbReference type="Proteomes" id="UP000254330"/>
    </source>
</evidence>
<dbReference type="AlphaFoldDB" id="A0A2U3AEP4"/>
<dbReference type="Proteomes" id="UP000254330">
    <property type="component" value="Unassembled WGS sequence"/>
</dbReference>
<reference evidence="1 3" key="1">
    <citation type="submission" date="2018-06" db="EMBL/GenBank/DDBJ databases">
        <authorList>
            <consortium name="Pathogen Informatics"/>
            <person name="Doyle S."/>
        </authorList>
    </citation>
    <scope>NUCLEOTIDE SEQUENCE [LARGE SCALE GENOMIC DNA]</scope>
    <source>
        <strain evidence="1 3">NCTC10597</strain>
    </source>
</reference>
<protein>
    <submittedName>
        <fullName evidence="1">Uncharacterized protein</fullName>
    </submittedName>
</protein>